<dbReference type="CDD" id="cd08545">
    <property type="entry name" value="YcnI_like"/>
    <property type="match status" value="1"/>
</dbReference>
<evidence type="ECO:0000313" key="4">
    <source>
        <dbReference type="Proteomes" id="UP001305521"/>
    </source>
</evidence>
<evidence type="ECO:0000256" key="1">
    <source>
        <dbReference type="SAM" id="SignalP"/>
    </source>
</evidence>
<reference evidence="3 4" key="1">
    <citation type="submission" date="2023-11" db="EMBL/GenBank/DDBJ databases">
        <title>Arctic aerobic anoxygenic photoheterotroph Sediminicoccus rosea KRV36 adapts its photosynthesis to long days of polar summer.</title>
        <authorList>
            <person name="Tomasch J."/>
            <person name="Kopejtka K."/>
            <person name="Bily T."/>
            <person name="Gardiner A.T."/>
            <person name="Gardian Z."/>
            <person name="Shivaramu S."/>
            <person name="Koblizek M."/>
            <person name="Engelhardt F."/>
            <person name="Kaftan D."/>
        </authorList>
    </citation>
    <scope>NUCLEOTIDE SEQUENCE [LARGE SCALE GENOMIC DNA]</scope>
    <source>
        <strain evidence="3 4">R-30</strain>
    </source>
</reference>
<feature type="chain" id="PRO_5045151984" evidence="1">
    <location>
        <begin position="22"/>
        <end position="168"/>
    </location>
</feature>
<dbReference type="Pfam" id="PF07987">
    <property type="entry name" value="DUF1775"/>
    <property type="match status" value="1"/>
</dbReference>
<feature type="signal peptide" evidence="1">
    <location>
        <begin position="1"/>
        <end position="21"/>
    </location>
</feature>
<sequence length="168" mass="18071">MKRFITLMLVPALAWATPAKAHVVIEPAEVAAHSYARLAFRVGHGCGTAATIAIEVALPEGVSMARPMPKPGWDIAIERRPLARPVSSGHGLVREAPASIAWRGGPLPDAHYDEFIMMIRAPDQPGTTLVFPVVQRCEGGAQHAWVELAEPGQPRPRSPAPMLRLGAR</sequence>
<evidence type="ECO:0000313" key="3">
    <source>
        <dbReference type="EMBL" id="WPB83194.1"/>
    </source>
</evidence>
<organism evidence="3 4">
    <name type="scientific">Sediminicoccus rosea</name>
    <dbReference type="NCBI Taxonomy" id="1225128"/>
    <lineage>
        <taxon>Bacteria</taxon>
        <taxon>Pseudomonadati</taxon>
        <taxon>Pseudomonadota</taxon>
        <taxon>Alphaproteobacteria</taxon>
        <taxon>Acetobacterales</taxon>
        <taxon>Roseomonadaceae</taxon>
        <taxon>Sediminicoccus</taxon>
    </lineage>
</organism>
<evidence type="ECO:0000259" key="2">
    <source>
        <dbReference type="Pfam" id="PF07987"/>
    </source>
</evidence>
<gene>
    <name evidence="3" type="ORF">R9Z33_13875</name>
</gene>
<dbReference type="Proteomes" id="UP001305521">
    <property type="component" value="Chromosome"/>
</dbReference>
<proteinExistence type="predicted"/>
<dbReference type="InterPro" id="IPR012533">
    <property type="entry name" value="YcnI-copper_dom"/>
</dbReference>
<dbReference type="EMBL" id="CP137852">
    <property type="protein sequence ID" value="WPB83194.1"/>
    <property type="molecule type" value="Genomic_DNA"/>
</dbReference>
<keyword evidence="4" id="KW-1185">Reference proteome</keyword>
<feature type="domain" description="YncI copper-binding" evidence="2">
    <location>
        <begin position="22"/>
        <end position="165"/>
    </location>
</feature>
<name>A0ABZ0PBX7_9PROT</name>
<keyword evidence="1" id="KW-0732">Signal</keyword>
<dbReference type="InterPro" id="IPR038507">
    <property type="entry name" value="YcnI-like_sf"/>
</dbReference>
<accession>A0ABZ0PBX7</accession>
<dbReference type="RefSeq" id="WP_318647170.1">
    <property type="nucleotide sequence ID" value="NZ_CP137852.1"/>
</dbReference>
<dbReference type="Gene3D" id="2.60.40.2230">
    <property type="entry name" value="Uncharacterised protein YcnI-like PF07987, DUF1775"/>
    <property type="match status" value="1"/>
</dbReference>
<protein>
    <submittedName>
        <fullName evidence="3">YcnI family protein</fullName>
    </submittedName>
</protein>